<feature type="non-terminal residue" evidence="4">
    <location>
        <position position="720"/>
    </location>
</feature>
<proteinExistence type="inferred from homology"/>
<dbReference type="Pfam" id="PF05183">
    <property type="entry name" value="RdRP"/>
    <property type="match status" value="1"/>
</dbReference>
<comment type="caution">
    <text evidence="4">The sequence shown here is derived from an EMBL/GenBank/DDBJ whole genome shotgun (WGS) entry which is preliminary data.</text>
</comment>
<protein>
    <recommendedName>
        <fullName evidence="1">RNA-dependent RNA polymerase</fullName>
        <ecNumber evidence="1">2.7.7.48</ecNumber>
    </recommendedName>
</protein>
<dbReference type="EMBL" id="MU003765">
    <property type="protein sequence ID" value="KAF2726103.1"/>
    <property type="molecule type" value="Genomic_DNA"/>
</dbReference>
<feature type="domain" description="RDRP core" evidence="3">
    <location>
        <begin position="1"/>
        <end position="440"/>
    </location>
</feature>
<evidence type="ECO:0000313" key="4">
    <source>
        <dbReference type="EMBL" id="KAF2726103.1"/>
    </source>
</evidence>
<evidence type="ECO:0000259" key="3">
    <source>
        <dbReference type="Pfam" id="PF05183"/>
    </source>
</evidence>
<dbReference type="InterPro" id="IPR007855">
    <property type="entry name" value="RDRP"/>
</dbReference>
<dbReference type="GO" id="GO:0031380">
    <property type="term" value="C:nuclear RNA-directed RNA polymerase complex"/>
    <property type="evidence" value="ECO:0007669"/>
    <property type="project" value="TreeGrafter"/>
</dbReference>
<accession>A0A9P4UUT9</accession>
<feature type="region of interest" description="Disordered" evidence="2">
    <location>
        <begin position="696"/>
        <end position="720"/>
    </location>
</feature>
<keyword evidence="1" id="KW-0694">RNA-binding</keyword>
<dbReference type="PANTHER" id="PTHR23079">
    <property type="entry name" value="RNA-DEPENDENT RNA POLYMERASE"/>
    <property type="match status" value="1"/>
</dbReference>
<name>A0A9P4UUT9_9PEZI</name>
<comment type="catalytic activity">
    <reaction evidence="1">
        <text>RNA(n) + a ribonucleoside 5'-triphosphate = RNA(n+1) + diphosphate</text>
        <dbReference type="Rhea" id="RHEA:21248"/>
        <dbReference type="Rhea" id="RHEA-COMP:14527"/>
        <dbReference type="Rhea" id="RHEA-COMP:17342"/>
        <dbReference type="ChEBI" id="CHEBI:33019"/>
        <dbReference type="ChEBI" id="CHEBI:61557"/>
        <dbReference type="ChEBI" id="CHEBI:140395"/>
        <dbReference type="EC" id="2.7.7.48"/>
    </reaction>
</comment>
<evidence type="ECO:0000256" key="1">
    <source>
        <dbReference type="RuleBase" id="RU363098"/>
    </source>
</evidence>
<evidence type="ECO:0000256" key="2">
    <source>
        <dbReference type="SAM" id="MobiDB-lite"/>
    </source>
</evidence>
<reference evidence="4" key="1">
    <citation type="journal article" date="2020" name="Stud. Mycol.">
        <title>101 Dothideomycetes genomes: a test case for predicting lifestyles and emergence of pathogens.</title>
        <authorList>
            <person name="Haridas S."/>
            <person name="Albert R."/>
            <person name="Binder M."/>
            <person name="Bloem J."/>
            <person name="Labutti K."/>
            <person name="Salamov A."/>
            <person name="Andreopoulos B."/>
            <person name="Baker S."/>
            <person name="Barry K."/>
            <person name="Bills G."/>
            <person name="Bluhm B."/>
            <person name="Cannon C."/>
            <person name="Castanera R."/>
            <person name="Culley D."/>
            <person name="Daum C."/>
            <person name="Ezra D."/>
            <person name="Gonzalez J."/>
            <person name="Henrissat B."/>
            <person name="Kuo A."/>
            <person name="Liang C."/>
            <person name="Lipzen A."/>
            <person name="Lutzoni F."/>
            <person name="Magnuson J."/>
            <person name="Mondo S."/>
            <person name="Nolan M."/>
            <person name="Ohm R."/>
            <person name="Pangilinan J."/>
            <person name="Park H.-J."/>
            <person name="Ramirez L."/>
            <person name="Alfaro M."/>
            <person name="Sun H."/>
            <person name="Tritt A."/>
            <person name="Yoshinaga Y."/>
            <person name="Zwiers L.-H."/>
            <person name="Turgeon B."/>
            <person name="Goodwin S."/>
            <person name="Spatafora J."/>
            <person name="Crous P."/>
            <person name="Grigoriev I."/>
        </authorList>
    </citation>
    <scope>NUCLEOTIDE SEQUENCE</scope>
    <source>
        <strain evidence="4">CBS 116435</strain>
    </source>
</reference>
<dbReference type="GO" id="GO:0003968">
    <property type="term" value="F:RNA-directed RNA polymerase activity"/>
    <property type="evidence" value="ECO:0007669"/>
    <property type="project" value="UniProtKB-KW"/>
</dbReference>
<keyword evidence="5" id="KW-1185">Reference proteome</keyword>
<dbReference type="InterPro" id="IPR057596">
    <property type="entry name" value="RDRP_core"/>
</dbReference>
<dbReference type="GO" id="GO:0030422">
    <property type="term" value="P:siRNA processing"/>
    <property type="evidence" value="ECO:0007669"/>
    <property type="project" value="TreeGrafter"/>
</dbReference>
<dbReference type="AlphaFoldDB" id="A0A9P4UUT9"/>
<dbReference type="Proteomes" id="UP000799441">
    <property type="component" value="Unassembled WGS sequence"/>
</dbReference>
<keyword evidence="1" id="KW-0548">Nucleotidyltransferase</keyword>
<keyword evidence="1" id="KW-0696">RNA-directed RNA polymerase</keyword>
<dbReference type="OrthoDB" id="10055769at2759"/>
<sequence length="720" mass="81974">MNDGCNVISVAAAELVCKILGMNHRPVAFQARINGAKGIWFIEKPYGTTDPEQQKIWIKIGKSQQKYCVPSLHRDAETCKKNVYSFDVVRTSCPAKRASINRDFLQILVDRHVSKIALADYALQNVGTDMKDLLDSLLKPFNPELLYYWISKHLPEDMWLSQIHECGLPVAAGTTARMLLRAGFEPLQCSLLAESLLRMTDQQLSWLREDYRIPCSKSTSVYGIADPIGVLAPGEIHLAFSSHFEDEQTHESWACLDNKDVVVGRSPALGSCDIQRAKAVYHPQLAHLKDVVVFSSRGKIPLAAKLQGGDYDGDTFWICWDPQVVTPFRNAPLNEVLPPEAFGVRQDKTTLQDLYDDGKCRDVLVDEWLDSSFSFALQEDLLGIVTNYYTALSFYKGDLSLPCVQFIADLHTYLIDAKKNGYSFTRQEFDDVLLHYGLPSVSNLQEHRPIHRKDYPQSWNRGEHLRQGRVTRKPTKLSDLIKAHENKRPSHVLDYVLVRGIDRAISKTLRDLASSLPPAKDLSHDVQLGAFYTQALGDIESDQNFASPAEKKRREHEAKKTLEQAEHDVRHLLKHWKQKMRLCIEEQKDAQEHCVRPCYEELKKISPKNPPSNSVINSWLYPAAPNGRSKWMYIMASMMALKFPHEPHFLFQVAGQILCEIKAGQCGSINTIPRIEAIKKVRKPRTTWQLDDFTKFEDSDEENELDSQSVFEELHDSDLD</sequence>
<organism evidence="4 5">
    <name type="scientific">Polychaeton citri CBS 116435</name>
    <dbReference type="NCBI Taxonomy" id="1314669"/>
    <lineage>
        <taxon>Eukaryota</taxon>
        <taxon>Fungi</taxon>
        <taxon>Dikarya</taxon>
        <taxon>Ascomycota</taxon>
        <taxon>Pezizomycotina</taxon>
        <taxon>Dothideomycetes</taxon>
        <taxon>Dothideomycetidae</taxon>
        <taxon>Capnodiales</taxon>
        <taxon>Capnodiaceae</taxon>
        <taxon>Polychaeton</taxon>
    </lineage>
</organism>
<dbReference type="PANTHER" id="PTHR23079:SF14">
    <property type="entry name" value="RNA-DEPENDENT RNA POLYMERASE"/>
    <property type="match status" value="1"/>
</dbReference>
<comment type="similarity">
    <text evidence="1">Belongs to the RdRP family.</text>
</comment>
<dbReference type="EC" id="2.7.7.48" evidence="1"/>
<dbReference type="GO" id="GO:0003723">
    <property type="term" value="F:RNA binding"/>
    <property type="evidence" value="ECO:0007669"/>
    <property type="project" value="UniProtKB-KW"/>
</dbReference>
<gene>
    <name evidence="4" type="ORF">K431DRAFT_280129</name>
</gene>
<keyword evidence="1" id="KW-0808">Transferase</keyword>
<evidence type="ECO:0000313" key="5">
    <source>
        <dbReference type="Proteomes" id="UP000799441"/>
    </source>
</evidence>